<dbReference type="Gene3D" id="1.25.40.10">
    <property type="entry name" value="Tetratricopeptide repeat domain"/>
    <property type="match status" value="1"/>
</dbReference>
<dbReference type="InterPro" id="IPR001867">
    <property type="entry name" value="OmpR/PhoB-type_DNA-bd"/>
</dbReference>
<dbReference type="PANTHER" id="PTHR35807:SF1">
    <property type="entry name" value="TRANSCRIPTIONAL REGULATOR REDD"/>
    <property type="match status" value="1"/>
</dbReference>
<dbReference type="InterPro" id="IPR016032">
    <property type="entry name" value="Sig_transdc_resp-reg_C-effctor"/>
</dbReference>
<evidence type="ECO:0000256" key="5">
    <source>
        <dbReference type="ARBA" id="ARBA00023163"/>
    </source>
</evidence>
<evidence type="ECO:0000256" key="4">
    <source>
        <dbReference type="ARBA" id="ARBA00023125"/>
    </source>
</evidence>
<dbReference type="CDD" id="cd15831">
    <property type="entry name" value="BTAD"/>
    <property type="match status" value="1"/>
</dbReference>
<comment type="similarity">
    <text evidence="1">Belongs to the AfsR/DnrI/RedD regulatory family.</text>
</comment>
<evidence type="ECO:0000256" key="2">
    <source>
        <dbReference type="ARBA" id="ARBA00022737"/>
    </source>
</evidence>
<dbReference type="Gene3D" id="1.10.10.10">
    <property type="entry name" value="Winged helix-like DNA-binding domain superfamily/Winged helix DNA-binding domain"/>
    <property type="match status" value="1"/>
</dbReference>
<evidence type="ECO:0000259" key="7">
    <source>
        <dbReference type="PROSITE" id="PS51755"/>
    </source>
</evidence>
<dbReference type="Pfam" id="PF00486">
    <property type="entry name" value="Trans_reg_C"/>
    <property type="match status" value="1"/>
</dbReference>
<dbReference type="Proteomes" id="UP000774570">
    <property type="component" value="Unassembled WGS sequence"/>
</dbReference>
<proteinExistence type="inferred from homology"/>
<feature type="domain" description="OmpR/PhoB-type" evidence="7">
    <location>
        <begin position="1"/>
        <end position="85"/>
    </location>
</feature>
<keyword evidence="9" id="KW-1185">Reference proteome</keyword>
<accession>A0ABS7G1C5</accession>
<dbReference type="PROSITE" id="PS51755">
    <property type="entry name" value="OMPR_PHOB"/>
    <property type="match status" value="1"/>
</dbReference>
<dbReference type="SUPFAM" id="SSF52540">
    <property type="entry name" value="P-loop containing nucleoside triphosphate hydrolases"/>
    <property type="match status" value="1"/>
</dbReference>
<evidence type="ECO:0000313" key="9">
    <source>
        <dbReference type="Proteomes" id="UP000774570"/>
    </source>
</evidence>
<dbReference type="InterPro" id="IPR011990">
    <property type="entry name" value="TPR-like_helical_dom_sf"/>
</dbReference>
<reference evidence="8 9" key="1">
    <citation type="submission" date="2021-07" db="EMBL/GenBank/DDBJ databases">
        <title>Actinomadura sp. PM05-2 isolated from lichen.</title>
        <authorList>
            <person name="Somphong A."/>
            <person name="Phongsopitanun W."/>
            <person name="Tanasupawat S."/>
            <person name="Peongsungnone V."/>
        </authorList>
    </citation>
    <scope>NUCLEOTIDE SEQUENCE [LARGE SCALE GENOMIC DNA]</scope>
    <source>
        <strain evidence="8 9">PM05-2</strain>
    </source>
</reference>
<dbReference type="InterPro" id="IPR051677">
    <property type="entry name" value="AfsR-DnrI-RedD_regulator"/>
</dbReference>
<gene>
    <name evidence="8" type="ORF">K1Y72_26810</name>
</gene>
<sequence>MLGVVEATDGTRALPLTAAKHRALLAACLLDPGTVVSIDRLIDGLWGEHPPTTAAALVHSYVCALRRVLGAKRLVTRSPGYLMVVDTAQVDVHCFTTLVERGRAAVGHGDLSEAASVFREAERLWRGPAFGGVGESFLLAEADRLNELRLSVQEERIAIELQTGRGDDLIPELAGLVAAHPLNERLRGHLMTALSDAGRQADALEVYQEGRRVLAEELGIDPGGDLQRLHAEILAGEPAAPVRLTTVPAELPPVPGDFVGRARELATLRSALLDGIESVRLCVVSGMPGCGKTTLAVAAGQSVRNSFPDGQLFVDLRGSDAQRPPDPSRTLRRLLRALGVSDAAVPESLEARAALFRSVLTGRRLLLVLDDAAGEWQVRSLLPGTAGSTVLITSRYALAGLEGTIRFAPGPLPLQSGTELLAETAGRDRVTADPAAAARIVELCGGLPLALRVIGARLGMHPSWPLPAMVRRLSCEERRLDELTAGDLAVRSSLETGYRRLNRAERRAFRALGGLAGPFCPSSLAARLGVAEDVAEELAERLAEAHLVEATVDGRGRPGYHCHDLLRIYARERADLEGDPVEHAMNRFALPPPGHAAGILQTRPL</sequence>
<organism evidence="8 9">
    <name type="scientific">Actinomadura parmotrematis</name>
    <dbReference type="NCBI Taxonomy" id="2864039"/>
    <lineage>
        <taxon>Bacteria</taxon>
        <taxon>Bacillati</taxon>
        <taxon>Actinomycetota</taxon>
        <taxon>Actinomycetes</taxon>
        <taxon>Streptosporangiales</taxon>
        <taxon>Thermomonosporaceae</taxon>
        <taxon>Actinomadura</taxon>
    </lineage>
</organism>
<feature type="DNA-binding region" description="OmpR/PhoB-type" evidence="6">
    <location>
        <begin position="1"/>
        <end position="85"/>
    </location>
</feature>
<dbReference type="SMART" id="SM00862">
    <property type="entry name" value="Trans_reg_C"/>
    <property type="match status" value="1"/>
</dbReference>
<keyword evidence="2" id="KW-0677">Repeat</keyword>
<keyword evidence="4 6" id="KW-0238">DNA-binding</keyword>
<dbReference type="Gene3D" id="3.40.50.300">
    <property type="entry name" value="P-loop containing nucleotide triphosphate hydrolases"/>
    <property type="match status" value="1"/>
</dbReference>
<dbReference type="SUPFAM" id="SSF46894">
    <property type="entry name" value="C-terminal effector domain of the bipartite response regulators"/>
    <property type="match status" value="1"/>
</dbReference>
<dbReference type="InterPro" id="IPR036388">
    <property type="entry name" value="WH-like_DNA-bd_sf"/>
</dbReference>
<keyword evidence="3" id="KW-0805">Transcription regulation</keyword>
<dbReference type="Pfam" id="PF00931">
    <property type="entry name" value="NB-ARC"/>
    <property type="match status" value="1"/>
</dbReference>
<dbReference type="InterPro" id="IPR005158">
    <property type="entry name" value="BTAD"/>
</dbReference>
<dbReference type="InterPro" id="IPR002182">
    <property type="entry name" value="NB-ARC"/>
</dbReference>
<dbReference type="PANTHER" id="PTHR35807">
    <property type="entry name" value="TRANSCRIPTIONAL REGULATOR REDD-RELATED"/>
    <property type="match status" value="1"/>
</dbReference>
<dbReference type="SUPFAM" id="SSF48452">
    <property type="entry name" value="TPR-like"/>
    <property type="match status" value="1"/>
</dbReference>
<name>A0ABS7G1C5_9ACTN</name>
<evidence type="ECO:0000256" key="1">
    <source>
        <dbReference type="ARBA" id="ARBA00005820"/>
    </source>
</evidence>
<dbReference type="PRINTS" id="PR00364">
    <property type="entry name" value="DISEASERSIST"/>
</dbReference>
<keyword evidence="5" id="KW-0804">Transcription</keyword>
<dbReference type="Gene3D" id="1.10.8.430">
    <property type="entry name" value="Helical domain of apoptotic protease-activating factors"/>
    <property type="match status" value="1"/>
</dbReference>
<comment type="caution">
    <text evidence="8">The sequence shown here is derived from an EMBL/GenBank/DDBJ whole genome shotgun (WGS) entry which is preliminary data.</text>
</comment>
<protein>
    <submittedName>
        <fullName evidence="8">Winged helix-turn-helix domain-containing protein</fullName>
    </submittedName>
</protein>
<evidence type="ECO:0000256" key="6">
    <source>
        <dbReference type="PROSITE-ProRule" id="PRU01091"/>
    </source>
</evidence>
<dbReference type="SMART" id="SM01043">
    <property type="entry name" value="BTAD"/>
    <property type="match status" value="1"/>
</dbReference>
<dbReference type="InterPro" id="IPR042197">
    <property type="entry name" value="Apaf_helical"/>
</dbReference>
<dbReference type="InterPro" id="IPR027417">
    <property type="entry name" value="P-loop_NTPase"/>
</dbReference>
<evidence type="ECO:0000256" key="3">
    <source>
        <dbReference type="ARBA" id="ARBA00023015"/>
    </source>
</evidence>
<dbReference type="Pfam" id="PF03704">
    <property type="entry name" value="BTAD"/>
    <property type="match status" value="1"/>
</dbReference>
<evidence type="ECO:0000313" key="8">
    <source>
        <dbReference type="EMBL" id="MBW8486015.1"/>
    </source>
</evidence>
<dbReference type="EMBL" id="JAIBOA010000020">
    <property type="protein sequence ID" value="MBW8486015.1"/>
    <property type="molecule type" value="Genomic_DNA"/>
</dbReference>